<gene>
    <name evidence="1" type="ORF">ILYODFUR_033336</name>
</gene>
<sequence length="105" mass="12192">MLLRHFTPCPPPGQRALPINPFGHFCSLTTETRQKRQNQCKTVYVIILFKIPSICHFHRQKELTPNQTKSFSKSFLMLVEVAEELNLEVFTQTKRNFPTDVGTFP</sequence>
<proteinExistence type="predicted"/>
<keyword evidence="2" id="KW-1185">Reference proteome</keyword>
<evidence type="ECO:0000313" key="1">
    <source>
        <dbReference type="EMBL" id="MEQ2230835.1"/>
    </source>
</evidence>
<accession>A0ABV0TD60</accession>
<evidence type="ECO:0000313" key="2">
    <source>
        <dbReference type="Proteomes" id="UP001482620"/>
    </source>
</evidence>
<organism evidence="1 2">
    <name type="scientific">Ilyodon furcidens</name>
    <name type="common">goldbreast splitfin</name>
    <dbReference type="NCBI Taxonomy" id="33524"/>
    <lineage>
        <taxon>Eukaryota</taxon>
        <taxon>Metazoa</taxon>
        <taxon>Chordata</taxon>
        <taxon>Craniata</taxon>
        <taxon>Vertebrata</taxon>
        <taxon>Euteleostomi</taxon>
        <taxon>Actinopterygii</taxon>
        <taxon>Neopterygii</taxon>
        <taxon>Teleostei</taxon>
        <taxon>Neoteleostei</taxon>
        <taxon>Acanthomorphata</taxon>
        <taxon>Ovalentaria</taxon>
        <taxon>Atherinomorphae</taxon>
        <taxon>Cyprinodontiformes</taxon>
        <taxon>Goodeidae</taxon>
        <taxon>Ilyodon</taxon>
    </lineage>
</organism>
<dbReference type="EMBL" id="JAHRIQ010028815">
    <property type="protein sequence ID" value="MEQ2230835.1"/>
    <property type="molecule type" value="Genomic_DNA"/>
</dbReference>
<comment type="caution">
    <text evidence="1">The sequence shown here is derived from an EMBL/GenBank/DDBJ whole genome shotgun (WGS) entry which is preliminary data.</text>
</comment>
<name>A0ABV0TD60_9TELE</name>
<protein>
    <submittedName>
        <fullName evidence="1">Uncharacterized protein</fullName>
    </submittedName>
</protein>
<reference evidence="1 2" key="1">
    <citation type="submission" date="2021-06" db="EMBL/GenBank/DDBJ databases">
        <authorList>
            <person name="Palmer J.M."/>
        </authorList>
    </citation>
    <scope>NUCLEOTIDE SEQUENCE [LARGE SCALE GENOMIC DNA]</scope>
    <source>
        <strain evidence="2">if_2019</strain>
        <tissue evidence="1">Muscle</tissue>
    </source>
</reference>
<dbReference type="Proteomes" id="UP001482620">
    <property type="component" value="Unassembled WGS sequence"/>
</dbReference>